<accession>A0AAV6N3J5</accession>
<reference evidence="1 2" key="1">
    <citation type="journal article" date="2021" name="Hortic Res">
        <title>The domestication of Cucurbita argyrosperma as revealed by the genome of its wild relative.</title>
        <authorList>
            <person name="Barrera-Redondo J."/>
            <person name="Sanchez-de la Vega G."/>
            <person name="Aguirre-Liguori J.A."/>
            <person name="Castellanos-Morales G."/>
            <person name="Gutierrez-Guerrero Y.T."/>
            <person name="Aguirre-Dugua X."/>
            <person name="Aguirre-Planter E."/>
            <person name="Tenaillon M.I."/>
            <person name="Lira-Saade R."/>
            <person name="Eguiarte L.E."/>
        </authorList>
    </citation>
    <scope>NUCLEOTIDE SEQUENCE [LARGE SCALE GENOMIC DNA]</scope>
    <source>
        <strain evidence="1">JBR-2021</strain>
    </source>
</reference>
<sequence>MLTSNRNWNVTFITSNNNASDLASETSSNHCHGYGWINRFQSSGFIGIPSTFLLKEIDIDLHSCTRRRRRHDNGRLPILLPTEIPNAREILPADVEKRDGNLSKLKLQRMVEERRKFVEIEIAVNGGREMEISRN</sequence>
<evidence type="ECO:0000313" key="2">
    <source>
        <dbReference type="Proteomes" id="UP000685013"/>
    </source>
</evidence>
<feature type="non-terminal residue" evidence="1">
    <location>
        <position position="1"/>
    </location>
</feature>
<gene>
    <name evidence="1" type="ORF">SDJN03_13930</name>
</gene>
<protein>
    <submittedName>
        <fullName evidence="1">Uncharacterized protein</fullName>
    </submittedName>
</protein>
<organism evidence="1 2">
    <name type="scientific">Cucurbita argyrosperma subsp. sororia</name>
    <dbReference type="NCBI Taxonomy" id="37648"/>
    <lineage>
        <taxon>Eukaryota</taxon>
        <taxon>Viridiplantae</taxon>
        <taxon>Streptophyta</taxon>
        <taxon>Embryophyta</taxon>
        <taxon>Tracheophyta</taxon>
        <taxon>Spermatophyta</taxon>
        <taxon>Magnoliopsida</taxon>
        <taxon>eudicotyledons</taxon>
        <taxon>Gunneridae</taxon>
        <taxon>Pentapetalae</taxon>
        <taxon>rosids</taxon>
        <taxon>fabids</taxon>
        <taxon>Cucurbitales</taxon>
        <taxon>Cucurbitaceae</taxon>
        <taxon>Cucurbiteae</taxon>
        <taxon>Cucurbita</taxon>
    </lineage>
</organism>
<comment type="caution">
    <text evidence="1">The sequence shown here is derived from an EMBL/GenBank/DDBJ whole genome shotgun (WGS) entry which is preliminary data.</text>
</comment>
<dbReference type="AlphaFoldDB" id="A0AAV6N3J5"/>
<name>A0AAV6N3J5_9ROSI</name>
<dbReference type="EMBL" id="JAGKQH010000009">
    <property type="protein sequence ID" value="KAG6591584.1"/>
    <property type="molecule type" value="Genomic_DNA"/>
</dbReference>
<keyword evidence="2" id="KW-1185">Reference proteome</keyword>
<dbReference type="Proteomes" id="UP000685013">
    <property type="component" value="Chromosome 9"/>
</dbReference>
<evidence type="ECO:0000313" key="1">
    <source>
        <dbReference type="EMBL" id="KAG6591584.1"/>
    </source>
</evidence>
<proteinExistence type="predicted"/>